<dbReference type="GO" id="GO:0004252">
    <property type="term" value="F:serine-type endopeptidase activity"/>
    <property type="evidence" value="ECO:0007669"/>
    <property type="project" value="InterPro"/>
</dbReference>
<proteinExistence type="predicted"/>
<accession>A0AAD9IZF7</accession>
<dbReference type="PANTHER" id="PTHR24252:SF7">
    <property type="entry name" value="HYALIN"/>
    <property type="match status" value="1"/>
</dbReference>
<dbReference type="InterPro" id="IPR043504">
    <property type="entry name" value="Peptidase_S1_PA_chymotrypsin"/>
</dbReference>
<dbReference type="InterPro" id="IPR009003">
    <property type="entry name" value="Peptidase_S1_PA"/>
</dbReference>
<evidence type="ECO:0000313" key="3">
    <source>
        <dbReference type="EMBL" id="KAK2143569.1"/>
    </source>
</evidence>
<dbReference type="Pfam" id="PF00089">
    <property type="entry name" value="Trypsin"/>
    <property type="match status" value="1"/>
</dbReference>
<name>A0AAD9IZF7_9ANNE</name>
<reference evidence="3" key="1">
    <citation type="journal article" date="2023" name="Mol. Biol. Evol.">
        <title>Third-Generation Sequencing Reveals the Adaptive Role of the Epigenome in Three Deep-Sea Polychaetes.</title>
        <authorList>
            <person name="Perez M."/>
            <person name="Aroh O."/>
            <person name="Sun Y."/>
            <person name="Lan Y."/>
            <person name="Juniper S.K."/>
            <person name="Young C.R."/>
            <person name="Angers B."/>
            <person name="Qian P.Y."/>
        </authorList>
    </citation>
    <scope>NUCLEOTIDE SEQUENCE</scope>
    <source>
        <strain evidence="3">P08H-3</strain>
    </source>
</reference>
<dbReference type="PANTHER" id="PTHR24252">
    <property type="entry name" value="ACROSIN-RELATED"/>
    <property type="match status" value="1"/>
</dbReference>
<dbReference type="Proteomes" id="UP001208570">
    <property type="component" value="Unassembled WGS sequence"/>
</dbReference>
<comment type="caution">
    <text evidence="3">The sequence shown here is derived from an EMBL/GenBank/DDBJ whole genome shotgun (WGS) entry which is preliminary data.</text>
</comment>
<evidence type="ECO:0000259" key="2">
    <source>
        <dbReference type="PROSITE" id="PS50240"/>
    </source>
</evidence>
<evidence type="ECO:0000256" key="1">
    <source>
        <dbReference type="ARBA" id="ARBA00023157"/>
    </source>
</evidence>
<protein>
    <recommendedName>
        <fullName evidence="2">Peptidase S1 domain-containing protein</fullName>
    </recommendedName>
</protein>
<keyword evidence="1" id="KW-1015">Disulfide bond</keyword>
<feature type="non-terminal residue" evidence="3">
    <location>
        <position position="1"/>
    </location>
</feature>
<dbReference type="AlphaFoldDB" id="A0AAD9IZF7"/>
<sequence length="75" mass="8064">TLRLPRPILSAPGVGTCGRPVIPPTGSRIIGGDESRPHSWPWQVALRNINARSSRCAGTLIAPQWVLTTAHCVDQ</sequence>
<evidence type="ECO:0000313" key="4">
    <source>
        <dbReference type="Proteomes" id="UP001208570"/>
    </source>
</evidence>
<dbReference type="InterPro" id="IPR001254">
    <property type="entry name" value="Trypsin_dom"/>
</dbReference>
<dbReference type="EMBL" id="JAODUP010000831">
    <property type="protein sequence ID" value="KAK2143569.1"/>
    <property type="molecule type" value="Genomic_DNA"/>
</dbReference>
<dbReference type="PROSITE" id="PS50240">
    <property type="entry name" value="TRYPSIN_DOM"/>
    <property type="match status" value="1"/>
</dbReference>
<dbReference type="GO" id="GO:0006508">
    <property type="term" value="P:proteolysis"/>
    <property type="evidence" value="ECO:0007669"/>
    <property type="project" value="InterPro"/>
</dbReference>
<keyword evidence="4" id="KW-1185">Reference proteome</keyword>
<organism evidence="3 4">
    <name type="scientific">Paralvinella palmiformis</name>
    <dbReference type="NCBI Taxonomy" id="53620"/>
    <lineage>
        <taxon>Eukaryota</taxon>
        <taxon>Metazoa</taxon>
        <taxon>Spiralia</taxon>
        <taxon>Lophotrochozoa</taxon>
        <taxon>Annelida</taxon>
        <taxon>Polychaeta</taxon>
        <taxon>Sedentaria</taxon>
        <taxon>Canalipalpata</taxon>
        <taxon>Terebellida</taxon>
        <taxon>Terebelliformia</taxon>
        <taxon>Alvinellidae</taxon>
        <taxon>Paralvinella</taxon>
    </lineage>
</organism>
<feature type="domain" description="Peptidase S1" evidence="2">
    <location>
        <begin position="29"/>
        <end position="75"/>
    </location>
</feature>
<gene>
    <name evidence="3" type="ORF">LSH36_831g00010</name>
</gene>
<dbReference type="Gene3D" id="2.40.10.10">
    <property type="entry name" value="Trypsin-like serine proteases"/>
    <property type="match status" value="1"/>
</dbReference>
<dbReference type="SUPFAM" id="SSF50494">
    <property type="entry name" value="Trypsin-like serine proteases"/>
    <property type="match status" value="1"/>
</dbReference>